<dbReference type="EMBL" id="JAQQXP010000004">
    <property type="protein sequence ID" value="MDC8832904.1"/>
    <property type="molecule type" value="Genomic_DNA"/>
</dbReference>
<proteinExistence type="predicted"/>
<protein>
    <recommendedName>
        <fullName evidence="4">Transcriptional regulator</fullName>
    </recommendedName>
</protein>
<organism evidence="2 3">
    <name type="scientific">Alteromonas gilva</name>
    <dbReference type="NCBI Taxonomy" id="2987522"/>
    <lineage>
        <taxon>Bacteria</taxon>
        <taxon>Pseudomonadati</taxon>
        <taxon>Pseudomonadota</taxon>
        <taxon>Gammaproteobacteria</taxon>
        <taxon>Alteromonadales</taxon>
        <taxon>Alteromonadaceae</taxon>
        <taxon>Alteromonas/Salinimonas group</taxon>
        <taxon>Alteromonas</taxon>
    </lineage>
</organism>
<evidence type="ECO:0000313" key="3">
    <source>
        <dbReference type="Proteomes" id="UP001218788"/>
    </source>
</evidence>
<name>A0ABT5L8T1_9ALTE</name>
<dbReference type="Proteomes" id="UP001218788">
    <property type="component" value="Unassembled WGS sequence"/>
</dbReference>
<gene>
    <name evidence="1" type="ORF">OIK42_19295</name>
    <name evidence="2" type="ORF">OIK42_19330</name>
</gene>
<evidence type="ECO:0008006" key="4">
    <source>
        <dbReference type="Google" id="ProtNLM"/>
    </source>
</evidence>
<accession>A0ABT5L8T1</accession>
<evidence type="ECO:0000313" key="2">
    <source>
        <dbReference type="EMBL" id="MDC8832911.1"/>
    </source>
</evidence>
<dbReference type="RefSeq" id="WP_273642801.1">
    <property type="nucleotide sequence ID" value="NZ_JAQQXP010000004.1"/>
</dbReference>
<comment type="caution">
    <text evidence="2">The sequence shown here is derived from an EMBL/GenBank/DDBJ whole genome shotgun (WGS) entry which is preliminary data.</text>
</comment>
<dbReference type="EMBL" id="JAQQXP010000004">
    <property type="protein sequence ID" value="MDC8832911.1"/>
    <property type="molecule type" value="Genomic_DNA"/>
</dbReference>
<reference evidence="2 3" key="1">
    <citation type="submission" date="2022-10" db="EMBL/GenBank/DDBJ databases">
        <title>Alteromonas sp. chi3 Genome sequencing.</title>
        <authorList>
            <person name="Park S."/>
        </authorList>
    </citation>
    <scope>NUCLEOTIDE SEQUENCE [LARGE SCALE GENOMIC DNA]</scope>
    <source>
        <strain evidence="3">chi3</strain>
        <strain evidence="2">Chi3</strain>
    </source>
</reference>
<keyword evidence="3" id="KW-1185">Reference proteome</keyword>
<sequence length="60" mass="6897">MKLSFEELELINRSLMAKRWQVEKESGQDHPDFTATAQLMDKLAVNNNGAELKFISKSEK</sequence>
<evidence type="ECO:0000313" key="1">
    <source>
        <dbReference type="EMBL" id="MDC8832904.1"/>
    </source>
</evidence>